<keyword evidence="3 8" id="KW-0813">Transport</keyword>
<comment type="caution">
    <text evidence="9">The sequence shown here is derived from an EMBL/GenBank/DDBJ whole genome shotgun (WGS) entry which is preliminary data.</text>
</comment>
<protein>
    <recommendedName>
        <fullName evidence="11">Mitochondrial thiamine pyrophosphate carrier</fullName>
    </recommendedName>
</protein>
<feature type="repeat" description="Solcar" evidence="7">
    <location>
        <begin position="230"/>
        <end position="325"/>
    </location>
</feature>
<organism evidence="9 10">
    <name type="scientific">Xylocopa violacea</name>
    <name type="common">Violet carpenter bee</name>
    <name type="synonym">Apis violacea</name>
    <dbReference type="NCBI Taxonomy" id="135666"/>
    <lineage>
        <taxon>Eukaryota</taxon>
        <taxon>Metazoa</taxon>
        <taxon>Ecdysozoa</taxon>
        <taxon>Arthropoda</taxon>
        <taxon>Hexapoda</taxon>
        <taxon>Insecta</taxon>
        <taxon>Pterygota</taxon>
        <taxon>Neoptera</taxon>
        <taxon>Endopterygota</taxon>
        <taxon>Hymenoptera</taxon>
        <taxon>Apocrita</taxon>
        <taxon>Aculeata</taxon>
        <taxon>Apoidea</taxon>
        <taxon>Anthophila</taxon>
        <taxon>Apidae</taxon>
        <taxon>Xylocopa</taxon>
        <taxon>Xylocopa</taxon>
    </lineage>
</organism>
<dbReference type="SUPFAM" id="SSF103506">
    <property type="entry name" value="Mitochondrial carrier"/>
    <property type="match status" value="1"/>
</dbReference>
<accession>A0ABP1NLV7</accession>
<dbReference type="PROSITE" id="PS50920">
    <property type="entry name" value="SOLCAR"/>
    <property type="match status" value="3"/>
</dbReference>
<evidence type="ECO:0000256" key="3">
    <source>
        <dbReference type="ARBA" id="ARBA00022448"/>
    </source>
</evidence>
<dbReference type="PRINTS" id="PR00926">
    <property type="entry name" value="MITOCARRIER"/>
</dbReference>
<evidence type="ECO:0000313" key="9">
    <source>
        <dbReference type="EMBL" id="CAL7940561.1"/>
    </source>
</evidence>
<sequence length="335" mass="37382">MEGHPKGFIQSLQAFSFIEKGVMGTSSKGNDHNLDHAVAGAISGSVTRFLCQPLDVVKIRFQLQVEPIGNHHGSKYHSLLQAFYTMFKEEGIISLWKGHVPAQILSVVYGMSQFYSYEVFMNVSRHFSLSNEWIYSTKFVAGASAGAVATVVSFPFDTIRTRLVAQSTNHQVYKGLFHCCSCIIKHESPKTFFYGLLPTLLQILPHSGLQFAFYGFFTDMYKKYSNETDTSFHNSMISGSLAGLLAKTAIYPFDLSRKRLQIQGFKSGRKNFGTFFECNGLIDCLRVTAKVEGVRGLFKGLVPSQIKATATTALHFTAYEQSLIALKALRLHFSE</sequence>
<keyword evidence="5" id="KW-0677">Repeat</keyword>
<comment type="similarity">
    <text evidence="2 8">Belongs to the mitochondrial carrier (TC 2.A.29) family.</text>
</comment>
<feature type="repeat" description="Solcar" evidence="7">
    <location>
        <begin position="133"/>
        <end position="220"/>
    </location>
</feature>
<dbReference type="InterPro" id="IPR002067">
    <property type="entry name" value="MCP"/>
</dbReference>
<comment type="subcellular location">
    <subcellularLocation>
        <location evidence="1">Membrane</location>
        <topology evidence="1">Multi-pass membrane protein</topology>
    </subcellularLocation>
</comment>
<gene>
    <name evidence="9" type="ORF">XYLVIOL_LOCUS4542</name>
</gene>
<evidence type="ECO:0000256" key="4">
    <source>
        <dbReference type="ARBA" id="ARBA00022692"/>
    </source>
</evidence>
<keyword evidence="6 7" id="KW-0472">Membrane</keyword>
<feature type="repeat" description="Solcar" evidence="7">
    <location>
        <begin position="31"/>
        <end position="123"/>
    </location>
</feature>
<keyword evidence="10" id="KW-1185">Reference proteome</keyword>
<name>A0ABP1NLV7_XYLVO</name>
<evidence type="ECO:0000256" key="1">
    <source>
        <dbReference type="ARBA" id="ARBA00004141"/>
    </source>
</evidence>
<dbReference type="Pfam" id="PF00153">
    <property type="entry name" value="Mito_carr"/>
    <property type="match status" value="3"/>
</dbReference>
<dbReference type="PANTHER" id="PTHR24089">
    <property type="entry name" value="SOLUTE CARRIER FAMILY 25"/>
    <property type="match status" value="1"/>
</dbReference>
<dbReference type="Gene3D" id="1.50.40.10">
    <property type="entry name" value="Mitochondrial carrier domain"/>
    <property type="match status" value="1"/>
</dbReference>
<dbReference type="InterPro" id="IPR018108">
    <property type="entry name" value="MCP_transmembrane"/>
</dbReference>
<evidence type="ECO:0000313" key="10">
    <source>
        <dbReference type="Proteomes" id="UP001642520"/>
    </source>
</evidence>
<evidence type="ECO:0000256" key="8">
    <source>
        <dbReference type="RuleBase" id="RU000488"/>
    </source>
</evidence>
<evidence type="ECO:0008006" key="11">
    <source>
        <dbReference type="Google" id="ProtNLM"/>
    </source>
</evidence>
<proteinExistence type="inferred from homology"/>
<evidence type="ECO:0000256" key="6">
    <source>
        <dbReference type="ARBA" id="ARBA00023136"/>
    </source>
</evidence>
<reference evidence="9 10" key="1">
    <citation type="submission" date="2024-08" db="EMBL/GenBank/DDBJ databases">
        <authorList>
            <person name="Will J Nash"/>
            <person name="Angela Man"/>
            <person name="Seanna McTaggart"/>
            <person name="Kendall Baker"/>
            <person name="Tom Barker"/>
            <person name="Leah Catchpole"/>
            <person name="Alex Durrant"/>
            <person name="Karim Gharbi"/>
            <person name="Naomi Irish"/>
            <person name="Gemy Kaithakottil"/>
            <person name="Debby Ku"/>
            <person name="Aaliyah Providence"/>
            <person name="Felix Shaw"/>
            <person name="David Swarbreck"/>
            <person name="Chris Watkins"/>
            <person name="Ann M. McCartney"/>
            <person name="Giulio Formenti"/>
            <person name="Alice Mouton"/>
            <person name="Noel Vella"/>
            <person name="Bjorn M von Reumont"/>
            <person name="Adriana Vella"/>
            <person name="Wilfried Haerty"/>
        </authorList>
    </citation>
    <scope>NUCLEOTIDE SEQUENCE [LARGE SCALE GENOMIC DNA]</scope>
</reference>
<evidence type="ECO:0000256" key="7">
    <source>
        <dbReference type="PROSITE-ProRule" id="PRU00282"/>
    </source>
</evidence>
<evidence type="ECO:0000256" key="5">
    <source>
        <dbReference type="ARBA" id="ARBA00022737"/>
    </source>
</evidence>
<dbReference type="Proteomes" id="UP001642520">
    <property type="component" value="Unassembled WGS sequence"/>
</dbReference>
<evidence type="ECO:0000256" key="2">
    <source>
        <dbReference type="ARBA" id="ARBA00006375"/>
    </source>
</evidence>
<dbReference type="InterPro" id="IPR023395">
    <property type="entry name" value="MCP_dom_sf"/>
</dbReference>
<keyword evidence="4 7" id="KW-0812">Transmembrane</keyword>
<dbReference type="EMBL" id="CAXAJV020001290">
    <property type="protein sequence ID" value="CAL7940561.1"/>
    <property type="molecule type" value="Genomic_DNA"/>
</dbReference>